<dbReference type="Pfam" id="PF00075">
    <property type="entry name" value="RNase_H"/>
    <property type="match status" value="1"/>
</dbReference>
<reference evidence="2 3" key="1">
    <citation type="submission" date="2015-09" db="EMBL/GenBank/DDBJ databases">
        <title>Trachymyrmex zeteki WGS genome.</title>
        <authorList>
            <person name="Nygaard S."/>
            <person name="Hu H."/>
            <person name="Boomsma J."/>
            <person name="Zhang G."/>
        </authorList>
    </citation>
    <scope>NUCLEOTIDE SEQUENCE [LARGE SCALE GENOMIC DNA]</scope>
    <source>
        <strain evidence="2">Tzet28-1</strain>
        <tissue evidence="2">Whole body</tissue>
    </source>
</reference>
<dbReference type="Gene3D" id="3.30.420.10">
    <property type="entry name" value="Ribonuclease H-like superfamily/Ribonuclease H"/>
    <property type="match status" value="1"/>
</dbReference>
<keyword evidence="3" id="KW-1185">Reference proteome</keyword>
<dbReference type="GO" id="GO:0004523">
    <property type="term" value="F:RNA-DNA hybrid ribonuclease activity"/>
    <property type="evidence" value="ECO:0007669"/>
    <property type="project" value="InterPro"/>
</dbReference>
<accession>A0A151WTQ8</accession>
<dbReference type="EMBL" id="KQ982756">
    <property type="protein sequence ID" value="KYQ51157.1"/>
    <property type="molecule type" value="Genomic_DNA"/>
</dbReference>
<dbReference type="SUPFAM" id="SSF53098">
    <property type="entry name" value="Ribonuclease H-like"/>
    <property type="match status" value="1"/>
</dbReference>
<evidence type="ECO:0000259" key="1">
    <source>
        <dbReference type="PROSITE" id="PS50879"/>
    </source>
</evidence>
<sequence>MDSGLRWRDHIIYLKRSNQEINIFTDSSKTIDKDNNNNIVGCSVWIPSLIIELKYKLNSLSSSFTAEIWGILKAIDWIIEHKALFSNICTDSKSSLDALFHRKPDQFKLNTLIRDLQNKLLYNTTFPNGRVRFTWCPAHVGIRDN</sequence>
<dbReference type="InterPro" id="IPR012337">
    <property type="entry name" value="RNaseH-like_sf"/>
</dbReference>
<evidence type="ECO:0000313" key="3">
    <source>
        <dbReference type="Proteomes" id="UP000075809"/>
    </source>
</evidence>
<dbReference type="GO" id="GO:0003676">
    <property type="term" value="F:nucleic acid binding"/>
    <property type="evidence" value="ECO:0007669"/>
    <property type="project" value="InterPro"/>
</dbReference>
<dbReference type="CDD" id="cd09276">
    <property type="entry name" value="Rnase_HI_RT_non_LTR"/>
    <property type="match status" value="1"/>
</dbReference>
<organism evidence="2 3">
    <name type="scientific">Mycetomoellerius zeteki</name>
    <dbReference type="NCBI Taxonomy" id="64791"/>
    <lineage>
        <taxon>Eukaryota</taxon>
        <taxon>Metazoa</taxon>
        <taxon>Ecdysozoa</taxon>
        <taxon>Arthropoda</taxon>
        <taxon>Hexapoda</taxon>
        <taxon>Insecta</taxon>
        <taxon>Pterygota</taxon>
        <taxon>Neoptera</taxon>
        <taxon>Endopterygota</taxon>
        <taxon>Hymenoptera</taxon>
        <taxon>Apocrita</taxon>
        <taxon>Aculeata</taxon>
        <taxon>Formicoidea</taxon>
        <taxon>Formicidae</taxon>
        <taxon>Myrmicinae</taxon>
        <taxon>Mycetomoellerius</taxon>
    </lineage>
</organism>
<protein>
    <recommendedName>
        <fullName evidence="1">RNase H type-1 domain-containing protein</fullName>
    </recommendedName>
</protein>
<gene>
    <name evidence="2" type="ORF">ALC60_09733</name>
</gene>
<dbReference type="Proteomes" id="UP000075809">
    <property type="component" value="Unassembled WGS sequence"/>
</dbReference>
<evidence type="ECO:0000313" key="2">
    <source>
        <dbReference type="EMBL" id="KYQ51157.1"/>
    </source>
</evidence>
<dbReference type="AlphaFoldDB" id="A0A151WTQ8"/>
<feature type="domain" description="RNase H type-1" evidence="1">
    <location>
        <begin position="17"/>
        <end position="145"/>
    </location>
</feature>
<dbReference type="PROSITE" id="PS50879">
    <property type="entry name" value="RNASE_H_1"/>
    <property type="match status" value="1"/>
</dbReference>
<dbReference type="InterPro" id="IPR036397">
    <property type="entry name" value="RNaseH_sf"/>
</dbReference>
<proteinExistence type="predicted"/>
<dbReference type="InterPro" id="IPR002156">
    <property type="entry name" value="RNaseH_domain"/>
</dbReference>
<name>A0A151WTQ8_9HYME</name>